<dbReference type="RefSeq" id="WP_142986846.1">
    <property type="nucleotide sequence ID" value="NZ_FXTD01000007.1"/>
</dbReference>
<dbReference type="OrthoDB" id="105902at2157"/>
<evidence type="ECO:0000313" key="1">
    <source>
        <dbReference type="EMBL" id="SMO71338.1"/>
    </source>
</evidence>
<organism evidence="1 2">
    <name type="scientific">Halorubrum cibi</name>
    <dbReference type="NCBI Taxonomy" id="413815"/>
    <lineage>
        <taxon>Archaea</taxon>
        <taxon>Methanobacteriati</taxon>
        <taxon>Methanobacteriota</taxon>
        <taxon>Stenosarchaea group</taxon>
        <taxon>Halobacteria</taxon>
        <taxon>Halobacteriales</taxon>
        <taxon>Haloferacaceae</taxon>
        <taxon>Halorubrum</taxon>
    </lineage>
</organism>
<proteinExistence type="predicted"/>
<keyword evidence="2" id="KW-1185">Reference proteome</keyword>
<accession>A0A521DI76</accession>
<keyword evidence="1" id="KW-0413">Isomerase</keyword>
<dbReference type="Gene3D" id="3.10.310.10">
    <property type="entry name" value="Diaminopimelate Epimerase, Chain A, domain 1"/>
    <property type="match status" value="2"/>
</dbReference>
<dbReference type="Proteomes" id="UP000319712">
    <property type="component" value="Unassembled WGS sequence"/>
</dbReference>
<gene>
    <name evidence="1" type="ORF">SAMN06264867_10730</name>
</gene>
<dbReference type="Pfam" id="PF02567">
    <property type="entry name" value="PhzC-PhzF"/>
    <property type="match status" value="1"/>
</dbReference>
<dbReference type="PANTHER" id="PTHR13774:SF32">
    <property type="entry name" value="ANTISENSE-ENHANCING SEQUENCE 1"/>
    <property type="match status" value="1"/>
</dbReference>
<dbReference type="GO" id="GO:0005737">
    <property type="term" value="C:cytoplasm"/>
    <property type="evidence" value="ECO:0007669"/>
    <property type="project" value="TreeGrafter"/>
</dbReference>
<dbReference type="PIRSF" id="PIRSF016184">
    <property type="entry name" value="PhzC_PhzF"/>
    <property type="match status" value="1"/>
</dbReference>
<sequence length="294" mass="32623">MSTNRVHFVDVFAQGKYTGNQLAVVRDASNLSTDEMLAFTRETNFSEATFIESSDTTENGYDVRIFDPAEEIPFAGHPTLGTAFVIREHLRDDLPEEVVLNLGVGEIPVWVEDHDGDETYWMRQIQPTFEDEFPPELFAEILGLDVSEVDDSHPIELVSTGLPTVVVPLNSLDAVRRAETQLEPYYDRLIDSHGNVNVLVFSTETSEDNDLHVRVFADCSGVPEDPATGSSNGCLAAYLVEHDYFDTDDIEVTVEQGYEMGRPSLLRLRASKGPEGIDVEVGGRVSSVLEGRLH</sequence>
<evidence type="ECO:0000313" key="2">
    <source>
        <dbReference type="Proteomes" id="UP000319712"/>
    </source>
</evidence>
<dbReference type="NCBIfam" id="TIGR00654">
    <property type="entry name" value="PhzF_family"/>
    <property type="match status" value="1"/>
</dbReference>
<dbReference type="EMBL" id="FXTD01000007">
    <property type="protein sequence ID" value="SMO71338.1"/>
    <property type="molecule type" value="Genomic_DNA"/>
</dbReference>
<protein>
    <submittedName>
        <fullName evidence="1">Trans-2,3-dihydro-3-hydroxyanthranilate isomerase</fullName>
    </submittedName>
</protein>
<dbReference type="SUPFAM" id="SSF54506">
    <property type="entry name" value="Diaminopimelate epimerase-like"/>
    <property type="match status" value="1"/>
</dbReference>
<dbReference type="GO" id="GO:0016853">
    <property type="term" value="F:isomerase activity"/>
    <property type="evidence" value="ECO:0007669"/>
    <property type="project" value="UniProtKB-KW"/>
</dbReference>
<dbReference type="AlphaFoldDB" id="A0A521DI76"/>
<name>A0A521DI76_9EURY</name>
<dbReference type="InterPro" id="IPR003719">
    <property type="entry name" value="Phenazine_PhzF-like"/>
</dbReference>
<dbReference type="PANTHER" id="PTHR13774">
    <property type="entry name" value="PHENAZINE BIOSYNTHESIS PROTEIN"/>
    <property type="match status" value="1"/>
</dbReference>
<reference evidence="1 2" key="1">
    <citation type="submission" date="2017-05" db="EMBL/GenBank/DDBJ databases">
        <authorList>
            <person name="Varghese N."/>
            <person name="Submissions S."/>
        </authorList>
    </citation>
    <scope>NUCLEOTIDE SEQUENCE [LARGE SCALE GENOMIC DNA]</scope>
    <source>
        <strain evidence="1 2">DSM 19504</strain>
    </source>
</reference>